<keyword evidence="1" id="KW-0472">Membrane</keyword>
<feature type="transmembrane region" description="Helical" evidence="1">
    <location>
        <begin position="416"/>
        <end position="440"/>
    </location>
</feature>
<keyword evidence="1" id="KW-1133">Transmembrane helix</keyword>
<keyword evidence="1" id="KW-0812">Transmembrane</keyword>
<feature type="transmembrane region" description="Helical" evidence="1">
    <location>
        <begin position="500"/>
        <end position="522"/>
    </location>
</feature>
<feature type="transmembrane region" description="Helical" evidence="1">
    <location>
        <begin position="460"/>
        <end position="480"/>
    </location>
</feature>
<proteinExistence type="predicted"/>
<accession>A0A140HEP9</accession>
<protein>
    <submittedName>
        <fullName evidence="2">Uncharacterized protein</fullName>
    </submittedName>
</protein>
<sequence length="620" mass="70877">MRYITAIILLSLLTFVSPYSTDVNSLQKICCACKNSNMVCNFCTLYTSTHACDLSGTALTSWSTAVVAFFQANFLPVYDSEFASCYGHFYFLRDMTIVTFTPKTASCTRSTHSARYLFGDAAFDNYQCASVSTSGTCGVGFYCETPIVTTSGQVNYCTSQYATIPALQWYDIDTYHNKIASPEGDCVEANYPALLTALYELSTVPFNEMSIDSYDENSMKLTVRDTEYLYNTYRMLQKGMPFAKRKYGTIETFCTDDFAITNTIFNSESEKFTWYLNVLIIRRGPCSFYVPYSSTQDICVDDLVISPYTASCPDTFRPTQFKNQFTSYILTANNDSAVCDRYNGLFDCAFKNWIDYFHNTSINSPSSPGGSYAEHARLTDEYAQTRQFGWFSWISSVFEPGIKLIFDIFGSNFGDYVITFFETLLEYILKIVLEIFNSIVELFKKSQEFINQLVDVITKILDVLFSLIAFILRALIGVLLKIEQNFLLFEYVILFLLVDYYIINNNLFSLLVILMVMVFVGIDRRSPSILLAFHSLEYNYVNLTGYDPSSYTWDYSLVYHSYSRNKTYNITLPPFPSLPDVPVYDTTPSFNVSYPLYEIPENTINCDKFPSYDLSGYFIH</sequence>
<evidence type="ECO:0000256" key="1">
    <source>
        <dbReference type="SAM" id="Phobius"/>
    </source>
</evidence>
<name>A0A140HEP9_9VIRU</name>
<evidence type="ECO:0000313" key="2">
    <source>
        <dbReference type="EMBL" id="AMO03226.1"/>
    </source>
</evidence>
<organism evidence="2">
    <name type="scientific">Marsac virus</name>
    <dbReference type="NCBI Taxonomy" id="1807804"/>
    <lineage>
        <taxon>Viruses</taxon>
    </lineage>
</organism>
<reference evidence="2" key="1">
    <citation type="journal article" date="2016" name="Evol. Bioinform. Online">
        <title>Twenty-five new viruses associated with the Drosophilidae (Diptera).</title>
        <authorList>
            <person name="Webster C.L."/>
            <person name="Longdon B."/>
            <person name="Lewis S.H."/>
            <person name="Obbard D.J."/>
        </authorList>
    </citation>
    <scope>NUCLEOTIDE SEQUENCE</scope>
    <source>
        <strain evidence="2">Sdef_PoolSeq3</strain>
    </source>
</reference>
<dbReference type="EMBL" id="KU754518">
    <property type="protein sequence ID" value="AMO03226.1"/>
    <property type="molecule type" value="Genomic_RNA"/>
</dbReference>